<dbReference type="Proteomes" id="UP000245698">
    <property type="component" value="Unassembled WGS sequence"/>
</dbReference>
<evidence type="ECO:0008006" key="4">
    <source>
        <dbReference type="Google" id="ProtNLM"/>
    </source>
</evidence>
<keyword evidence="3" id="KW-1185">Reference proteome</keyword>
<evidence type="ECO:0000313" key="2">
    <source>
        <dbReference type="EMBL" id="SJM29308.1"/>
    </source>
</evidence>
<dbReference type="SUPFAM" id="SSF55961">
    <property type="entry name" value="Bet v1-like"/>
    <property type="match status" value="1"/>
</dbReference>
<dbReference type="CDD" id="cd07814">
    <property type="entry name" value="SRPBCC_CalC_Aha1-like"/>
    <property type="match status" value="1"/>
</dbReference>
<dbReference type="EMBL" id="FUIG01000013">
    <property type="protein sequence ID" value="SJM29308.1"/>
    <property type="molecule type" value="Genomic_DNA"/>
</dbReference>
<sequence length="269" mass="29199">MGRSIRTPDGRNCIVVCHLTGGAGSYSGRSGRANDRLSASSGVVPRPWRCQTLKGVPMPIKKDETGKRWVEMEFITPGTPEQVWRAMATGPGNTAWFTKTTIDEHVGGRLHFDFGPNGASTGEVTIWEPPFRFGYVEREWSEGAPPVATEITVTSRSGDRCVVRMVHSYLPRLTTGTISWKDSRAAGPAFSRCCAFTCRTSPAKRPPASASWPTRRPASSRLGGGSPRRSVWPAQTSVRSGAARNSRRDYPAWSNACGRTTSSDSSCCA</sequence>
<name>A0A2P9ADU3_9HYPH</name>
<dbReference type="Gene3D" id="3.30.530.20">
    <property type="match status" value="1"/>
</dbReference>
<protein>
    <recommendedName>
        <fullName evidence="4">SRPBCC domain-containing protein</fullName>
    </recommendedName>
</protein>
<dbReference type="InterPro" id="IPR023393">
    <property type="entry name" value="START-like_dom_sf"/>
</dbReference>
<evidence type="ECO:0000313" key="3">
    <source>
        <dbReference type="Proteomes" id="UP000245698"/>
    </source>
</evidence>
<feature type="region of interest" description="Disordered" evidence="1">
    <location>
        <begin position="200"/>
        <end position="269"/>
    </location>
</feature>
<dbReference type="AlphaFoldDB" id="A0A2P9ADU3"/>
<proteinExistence type="predicted"/>
<reference evidence="3" key="1">
    <citation type="submission" date="2016-12" db="EMBL/GenBank/DDBJ databases">
        <authorList>
            <person name="Brunel B."/>
        </authorList>
    </citation>
    <scope>NUCLEOTIDE SEQUENCE [LARGE SCALE GENOMIC DNA]</scope>
</reference>
<feature type="compositionally biased region" description="Polar residues" evidence="1">
    <location>
        <begin position="257"/>
        <end position="269"/>
    </location>
</feature>
<accession>A0A2P9ADU3</accession>
<evidence type="ECO:0000256" key="1">
    <source>
        <dbReference type="SAM" id="MobiDB-lite"/>
    </source>
</evidence>
<organism evidence="2 3">
    <name type="scientific">Mesorhizobium delmotii</name>
    <dbReference type="NCBI Taxonomy" id="1631247"/>
    <lineage>
        <taxon>Bacteria</taxon>
        <taxon>Pseudomonadati</taxon>
        <taxon>Pseudomonadota</taxon>
        <taxon>Alphaproteobacteria</taxon>
        <taxon>Hyphomicrobiales</taxon>
        <taxon>Phyllobacteriaceae</taxon>
        <taxon>Mesorhizobium</taxon>
    </lineage>
</organism>
<gene>
    <name evidence="2" type="ORF">BQ8482_111238</name>
</gene>